<accession>A0A8T4JC25</accession>
<dbReference type="EMBL" id="JAGSMN010002259">
    <property type="protein sequence ID" value="MBR7679094.1"/>
    <property type="molecule type" value="Genomic_DNA"/>
</dbReference>
<gene>
    <name evidence="2" type="ORF">KDA82_40420</name>
</gene>
<feature type="region of interest" description="Disordered" evidence="1">
    <location>
        <begin position="47"/>
        <end position="66"/>
    </location>
</feature>
<sequence length="66" mass="6702">MPQETPRSRTEGSERALNEAYDTALLDLDGVVYAGGEAVPHAVASLEAASGRGAQDGRGTSAGRGT</sequence>
<dbReference type="AlphaFoldDB" id="A0A8T4JC25"/>
<reference evidence="2" key="1">
    <citation type="submission" date="2021-04" db="EMBL/GenBank/DDBJ databases">
        <title>Sequencing of actinobacteria type strains.</title>
        <authorList>
            <person name="Nguyen G.-S."/>
            <person name="Wentzel A."/>
        </authorList>
    </citation>
    <scope>NUCLEOTIDE SEQUENCE</scope>
    <source>
        <strain evidence="2">DSM 42095</strain>
    </source>
</reference>
<name>A0A8T4JC25_9ACTN</name>
<dbReference type="Proteomes" id="UP000675554">
    <property type="component" value="Unassembled WGS sequence"/>
</dbReference>
<evidence type="ECO:0000313" key="2">
    <source>
        <dbReference type="EMBL" id="MBR7679094.1"/>
    </source>
</evidence>
<feature type="compositionally biased region" description="Gly residues" evidence="1">
    <location>
        <begin position="54"/>
        <end position="66"/>
    </location>
</feature>
<protein>
    <submittedName>
        <fullName evidence="2">Uncharacterized protein</fullName>
    </submittedName>
</protein>
<evidence type="ECO:0000313" key="3">
    <source>
        <dbReference type="Proteomes" id="UP000675554"/>
    </source>
</evidence>
<organism evidence="2 3">
    <name type="scientific">Streptomyces daliensis</name>
    <dbReference type="NCBI Taxonomy" id="299421"/>
    <lineage>
        <taxon>Bacteria</taxon>
        <taxon>Bacillati</taxon>
        <taxon>Actinomycetota</taxon>
        <taxon>Actinomycetes</taxon>
        <taxon>Kitasatosporales</taxon>
        <taxon>Streptomycetaceae</taxon>
        <taxon>Streptomyces</taxon>
    </lineage>
</organism>
<evidence type="ECO:0000256" key="1">
    <source>
        <dbReference type="SAM" id="MobiDB-lite"/>
    </source>
</evidence>
<keyword evidence="3" id="KW-1185">Reference proteome</keyword>
<feature type="non-terminal residue" evidence="2">
    <location>
        <position position="66"/>
    </location>
</feature>
<comment type="caution">
    <text evidence="2">The sequence shown here is derived from an EMBL/GenBank/DDBJ whole genome shotgun (WGS) entry which is preliminary data.</text>
</comment>
<proteinExistence type="predicted"/>